<name>A0A8J4Y2I6_CHIOP</name>
<dbReference type="InterPro" id="IPR016186">
    <property type="entry name" value="C-type_lectin-like/link_sf"/>
</dbReference>
<dbReference type="InterPro" id="IPR050801">
    <property type="entry name" value="Ca-Dep_Lectins_ImmuneDev"/>
</dbReference>
<evidence type="ECO:0000313" key="3">
    <source>
        <dbReference type="EMBL" id="KAG0719187.1"/>
    </source>
</evidence>
<feature type="domain" description="C-type lectin" evidence="2">
    <location>
        <begin position="309"/>
        <end position="425"/>
    </location>
</feature>
<protein>
    <submittedName>
        <fullName evidence="3">Low affinity immunoglobulin epsilon Fc receptor</fullName>
    </submittedName>
</protein>
<dbReference type="Pfam" id="PF00059">
    <property type="entry name" value="Lectin_C"/>
    <property type="match status" value="1"/>
</dbReference>
<dbReference type="EMBL" id="JACEEZ010014902">
    <property type="protein sequence ID" value="KAG0719187.1"/>
    <property type="molecule type" value="Genomic_DNA"/>
</dbReference>
<gene>
    <name evidence="3" type="primary">FCER2</name>
    <name evidence="3" type="ORF">GWK47_051014</name>
</gene>
<accession>A0A8J4Y2I6</accession>
<keyword evidence="4" id="KW-1185">Reference proteome</keyword>
<sequence>MVVINQHATLTFSGDQNPDNKGTLRRAYITEKLSCQHPVLQGVVEVKQTRVAAREDTTHLPVAAMGKCAPVALLLLALCWGAASDETPAEMDKDLDVCAMTDVLVAMKKLLILLSTEVRDLRAQVKNSCQASGTPDATATACPATAVESDPTEEPPSSQEATDTPAYTTNAPDDLESAFILDVDDDYDVDYEYGEPEENPVSGVAEGVADWWNNFSLFPPEPTTDASPTEQPDDGADEDYGQEEDTDEDDNDLVTKPTKAPSSATTTIPTTTSTTTIPTTTSTTTTTTTPLPHTLPPPPTSCPQPFTLLAEGCFLVVHNTRDWRPWGDADAFCQGYSGKLAAPWRLPQLQSYLSRYYSDAFWVGARLIASKGSWEWMTGRKVEKGEWKPGQPNRNPGKKCVFLDKWSGYRGNNYFCGEKLPFICESSQI</sequence>
<proteinExistence type="predicted"/>
<feature type="compositionally biased region" description="Acidic residues" evidence="1">
    <location>
        <begin position="231"/>
        <end position="252"/>
    </location>
</feature>
<dbReference type="AlphaFoldDB" id="A0A8J4Y2I6"/>
<dbReference type="InterPro" id="IPR016187">
    <property type="entry name" value="CTDL_fold"/>
</dbReference>
<feature type="region of interest" description="Disordered" evidence="1">
    <location>
        <begin position="127"/>
        <end position="175"/>
    </location>
</feature>
<dbReference type="SUPFAM" id="SSF56436">
    <property type="entry name" value="C-type lectin-like"/>
    <property type="match status" value="1"/>
</dbReference>
<feature type="region of interest" description="Disordered" evidence="1">
    <location>
        <begin position="214"/>
        <end position="299"/>
    </location>
</feature>
<feature type="compositionally biased region" description="Polar residues" evidence="1">
    <location>
        <begin position="155"/>
        <end position="171"/>
    </location>
</feature>
<dbReference type="CDD" id="cd00037">
    <property type="entry name" value="CLECT"/>
    <property type="match status" value="1"/>
</dbReference>
<evidence type="ECO:0000256" key="1">
    <source>
        <dbReference type="SAM" id="MobiDB-lite"/>
    </source>
</evidence>
<dbReference type="OrthoDB" id="6377427at2759"/>
<comment type="caution">
    <text evidence="3">The sequence shown here is derived from an EMBL/GenBank/DDBJ whole genome shotgun (WGS) entry which is preliminary data.</text>
</comment>
<dbReference type="PANTHER" id="PTHR22801:SF63">
    <property type="entry name" value="C-TYPE LECTIN DOMAIN-CONTAINING PROTEIN"/>
    <property type="match status" value="1"/>
</dbReference>
<evidence type="ECO:0000313" key="4">
    <source>
        <dbReference type="Proteomes" id="UP000770661"/>
    </source>
</evidence>
<dbReference type="Gene3D" id="3.10.100.10">
    <property type="entry name" value="Mannose-Binding Protein A, subunit A"/>
    <property type="match status" value="1"/>
</dbReference>
<dbReference type="PROSITE" id="PS50041">
    <property type="entry name" value="C_TYPE_LECTIN_2"/>
    <property type="match status" value="1"/>
</dbReference>
<keyword evidence="3" id="KW-0675">Receptor</keyword>
<dbReference type="InterPro" id="IPR001304">
    <property type="entry name" value="C-type_lectin-like"/>
</dbReference>
<dbReference type="SMART" id="SM00034">
    <property type="entry name" value="CLECT"/>
    <property type="match status" value="1"/>
</dbReference>
<reference evidence="3" key="1">
    <citation type="submission" date="2020-07" db="EMBL/GenBank/DDBJ databases">
        <title>The High-quality genome of the commercially important snow crab, Chionoecetes opilio.</title>
        <authorList>
            <person name="Jeong J.-H."/>
            <person name="Ryu S."/>
        </authorList>
    </citation>
    <scope>NUCLEOTIDE SEQUENCE</scope>
    <source>
        <strain evidence="3">MADBK_172401_WGS</strain>
        <tissue evidence="3">Digestive gland</tissue>
    </source>
</reference>
<feature type="compositionally biased region" description="Low complexity" evidence="1">
    <location>
        <begin position="134"/>
        <end position="146"/>
    </location>
</feature>
<feature type="compositionally biased region" description="Low complexity" evidence="1">
    <location>
        <begin position="255"/>
        <end position="292"/>
    </location>
</feature>
<evidence type="ECO:0000259" key="2">
    <source>
        <dbReference type="PROSITE" id="PS50041"/>
    </source>
</evidence>
<organism evidence="3 4">
    <name type="scientific">Chionoecetes opilio</name>
    <name type="common">Atlantic snow crab</name>
    <name type="synonym">Cancer opilio</name>
    <dbReference type="NCBI Taxonomy" id="41210"/>
    <lineage>
        <taxon>Eukaryota</taxon>
        <taxon>Metazoa</taxon>
        <taxon>Ecdysozoa</taxon>
        <taxon>Arthropoda</taxon>
        <taxon>Crustacea</taxon>
        <taxon>Multicrustacea</taxon>
        <taxon>Malacostraca</taxon>
        <taxon>Eumalacostraca</taxon>
        <taxon>Eucarida</taxon>
        <taxon>Decapoda</taxon>
        <taxon>Pleocyemata</taxon>
        <taxon>Brachyura</taxon>
        <taxon>Eubrachyura</taxon>
        <taxon>Majoidea</taxon>
        <taxon>Majidae</taxon>
        <taxon>Chionoecetes</taxon>
    </lineage>
</organism>
<dbReference type="PANTHER" id="PTHR22801">
    <property type="entry name" value="LITHOSTATHINE"/>
    <property type="match status" value="1"/>
</dbReference>
<dbReference type="Proteomes" id="UP000770661">
    <property type="component" value="Unassembled WGS sequence"/>
</dbReference>